<dbReference type="SUPFAM" id="SSF53474">
    <property type="entry name" value="alpha/beta-Hydrolases"/>
    <property type="match status" value="1"/>
</dbReference>
<gene>
    <name evidence="3" type="ORF">HOP40_02460</name>
</gene>
<name>A0A6M6JAG3_9PSEU</name>
<proteinExistence type="predicted"/>
<reference evidence="3 4" key="1">
    <citation type="submission" date="2020-05" db="EMBL/GenBank/DDBJ databases">
        <authorList>
            <person name="Mo P."/>
        </authorList>
    </citation>
    <scope>NUCLEOTIDE SEQUENCE [LARGE SCALE GENOMIC DNA]</scope>
    <source>
        <strain evidence="3 4">Gen01</strain>
    </source>
</reference>
<dbReference type="RefSeq" id="WP_172154243.1">
    <property type="nucleotide sequence ID" value="NZ_CP053564.1"/>
</dbReference>
<keyword evidence="4" id="KW-1185">Reference proteome</keyword>
<dbReference type="KEGG" id="pbro:HOP40_02460"/>
<dbReference type="AlphaFoldDB" id="A0A6M6JAG3"/>
<evidence type="ECO:0000313" key="4">
    <source>
        <dbReference type="Proteomes" id="UP000505377"/>
    </source>
</evidence>
<evidence type="ECO:0000259" key="2">
    <source>
        <dbReference type="Pfam" id="PF12146"/>
    </source>
</evidence>
<accession>A0A6M6JAG3</accession>
<evidence type="ECO:0000313" key="3">
    <source>
        <dbReference type="EMBL" id="QJY44844.1"/>
    </source>
</evidence>
<dbReference type="InterPro" id="IPR029058">
    <property type="entry name" value="AB_hydrolase_fold"/>
</dbReference>
<protein>
    <recommendedName>
        <fullName evidence="2">Serine aminopeptidase S33 domain-containing protein</fullName>
    </recommendedName>
</protein>
<evidence type="ECO:0000256" key="1">
    <source>
        <dbReference type="SAM" id="SignalP"/>
    </source>
</evidence>
<sequence length="363" mass="39217">MSPSRSRLRLMAAAFTVCATAIPLAVFAGTASALPEDALPGDPSLSDYSAPESDEDVTVTPIDFQVSNQLEPGSSYTLRGFLYEPADAKGCTTVLQANHALTTGAWYWDIPFEQDRYSIARTIVKESGISFLALNKLGYGQPDHPYRSSDRPNGYTVTVEALADASHQVTQQLREDGYEHVGLIGHSAGSEESELQAGLYQDVDALILSGFTHLATERFTAQIATQEVPRTLTDDYPFFFGDHETRDSFLFTDLADPELVKALHPLVNETPAGEILSIGPQPSRAVAPLIDVPVLTLIAEADEIFNAAGAPIDEATFLSSDDVTFNSYPGIGHGVEFHRNGPEITQDVADWITARPGALPSCR</sequence>
<dbReference type="InterPro" id="IPR022742">
    <property type="entry name" value="Hydrolase_4"/>
</dbReference>
<organism evidence="3 4">
    <name type="scientific">Pseudonocardia broussonetiae</name>
    <dbReference type="NCBI Taxonomy" id="2736640"/>
    <lineage>
        <taxon>Bacteria</taxon>
        <taxon>Bacillati</taxon>
        <taxon>Actinomycetota</taxon>
        <taxon>Actinomycetes</taxon>
        <taxon>Pseudonocardiales</taxon>
        <taxon>Pseudonocardiaceae</taxon>
        <taxon>Pseudonocardia</taxon>
    </lineage>
</organism>
<feature type="chain" id="PRO_5038337628" description="Serine aminopeptidase S33 domain-containing protein" evidence="1">
    <location>
        <begin position="29"/>
        <end position="363"/>
    </location>
</feature>
<dbReference type="Gene3D" id="3.40.50.1820">
    <property type="entry name" value="alpha/beta hydrolase"/>
    <property type="match status" value="1"/>
</dbReference>
<dbReference type="EMBL" id="CP053564">
    <property type="protein sequence ID" value="QJY44844.1"/>
    <property type="molecule type" value="Genomic_DNA"/>
</dbReference>
<feature type="signal peptide" evidence="1">
    <location>
        <begin position="1"/>
        <end position="28"/>
    </location>
</feature>
<dbReference type="Proteomes" id="UP000505377">
    <property type="component" value="Chromosome"/>
</dbReference>
<feature type="domain" description="Serine aminopeptidase S33" evidence="2">
    <location>
        <begin position="124"/>
        <end position="335"/>
    </location>
</feature>
<dbReference type="Pfam" id="PF12146">
    <property type="entry name" value="Hydrolase_4"/>
    <property type="match status" value="1"/>
</dbReference>
<keyword evidence="1" id="KW-0732">Signal</keyword>